<dbReference type="Proteomes" id="UP000177905">
    <property type="component" value="Unassembled WGS sequence"/>
</dbReference>
<evidence type="ECO:0008006" key="3">
    <source>
        <dbReference type="Google" id="ProtNLM"/>
    </source>
</evidence>
<comment type="caution">
    <text evidence="1">The sequence shown here is derived from an EMBL/GenBank/DDBJ whole genome shotgun (WGS) entry which is preliminary data.</text>
</comment>
<organism evidence="1 2">
    <name type="scientific">candidate division WOR-1 bacterium RIFOXYB2_FULL_36_35</name>
    <dbReference type="NCBI Taxonomy" id="1802578"/>
    <lineage>
        <taxon>Bacteria</taxon>
        <taxon>Bacillati</taxon>
        <taxon>Saganbacteria</taxon>
    </lineage>
</organism>
<accession>A0A1F4S6F7</accession>
<dbReference type="AlphaFoldDB" id="A0A1F4S6F7"/>
<sequence>MFENNDKTDHYIIEPAKESDGFELCNIYEEESAPGNLEITFTRRDNAYLSMMQEGKIVEVIVCRRRNSLEIVGFGAYAINEYFLHGTKEQVAYLFGMRCRKKYRNKAGKAIPLIYSYIKKSLMTHKVKFIFTSILDDNIKAQKFLTRSHKGLPNYKLLEKFEVYSIKTTKKILNVPKNIVLVSALDFDENKFYEFANEVGRKYQLFPDIEEVAPTLKNFLNDCYLLIDKTTGELLACGFCWDQRSFKQYILQGYKGLYKGFYFFSKILTLLGYPNLPVPGSILNYFTLSFWLVKDNNSNYLKWFIDLLSKEKNSYDFFALGIGSSHPLKNTIKKLPHWIYKSNIYSVSWKDYPKESILLNNPNQIYIECGRL</sequence>
<reference evidence="1 2" key="1">
    <citation type="journal article" date="2016" name="Nat. Commun.">
        <title>Thousands of microbial genomes shed light on interconnected biogeochemical processes in an aquifer system.</title>
        <authorList>
            <person name="Anantharaman K."/>
            <person name="Brown C.T."/>
            <person name="Hug L.A."/>
            <person name="Sharon I."/>
            <person name="Castelle C.J."/>
            <person name="Probst A.J."/>
            <person name="Thomas B.C."/>
            <person name="Singh A."/>
            <person name="Wilkins M.J."/>
            <person name="Karaoz U."/>
            <person name="Brodie E.L."/>
            <person name="Williams K.H."/>
            <person name="Hubbard S.S."/>
            <person name="Banfield J.F."/>
        </authorList>
    </citation>
    <scope>NUCLEOTIDE SEQUENCE [LARGE SCALE GENOMIC DNA]</scope>
</reference>
<dbReference type="InterPro" id="IPR016181">
    <property type="entry name" value="Acyl_CoA_acyltransferase"/>
</dbReference>
<protein>
    <recommendedName>
        <fullName evidence="3">N-acetyltransferase domain-containing protein</fullName>
    </recommendedName>
</protein>
<proteinExistence type="predicted"/>
<evidence type="ECO:0000313" key="1">
    <source>
        <dbReference type="EMBL" id="OGC15947.1"/>
    </source>
</evidence>
<name>A0A1F4S6F7_UNCSA</name>
<gene>
    <name evidence="1" type="ORF">A2290_06830</name>
</gene>
<dbReference type="EMBL" id="MEUA01000016">
    <property type="protein sequence ID" value="OGC15947.1"/>
    <property type="molecule type" value="Genomic_DNA"/>
</dbReference>
<dbReference type="SUPFAM" id="SSF55729">
    <property type="entry name" value="Acyl-CoA N-acyltransferases (Nat)"/>
    <property type="match status" value="1"/>
</dbReference>
<evidence type="ECO:0000313" key="2">
    <source>
        <dbReference type="Proteomes" id="UP000177905"/>
    </source>
</evidence>